<keyword evidence="12" id="KW-1185">Reference proteome</keyword>
<dbReference type="SUPFAM" id="SSF52833">
    <property type="entry name" value="Thioredoxin-like"/>
    <property type="match status" value="1"/>
</dbReference>
<dbReference type="InterPro" id="IPR036249">
    <property type="entry name" value="Thioredoxin-like_sf"/>
</dbReference>
<evidence type="ECO:0000259" key="10">
    <source>
        <dbReference type="Pfam" id="PF07291"/>
    </source>
</evidence>
<evidence type="ECO:0000256" key="4">
    <source>
        <dbReference type="ARBA" id="ARBA00019078"/>
    </source>
</evidence>
<keyword evidence="7 8" id="KW-0472">Membrane</keyword>
<gene>
    <name evidence="11" type="ORF">J1N51_03185</name>
</gene>
<name>A0A975HJI5_9GAMM</name>
<feature type="transmembrane region" description="Helical" evidence="8">
    <location>
        <begin position="168"/>
        <end position="199"/>
    </location>
</feature>
<organism evidence="11 12">
    <name type="scientific">Psychrosphaera ytuae</name>
    <dbReference type="NCBI Taxonomy" id="2820710"/>
    <lineage>
        <taxon>Bacteria</taxon>
        <taxon>Pseudomonadati</taxon>
        <taxon>Pseudomonadota</taxon>
        <taxon>Gammaproteobacteria</taxon>
        <taxon>Alteromonadales</taxon>
        <taxon>Pseudoalteromonadaceae</taxon>
        <taxon>Psychrosphaera</taxon>
    </lineage>
</organism>
<dbReference type="Pfam" id="PF00462">
    <property type="entry name" value="Glutaredoxin"/>
    <property type="match status" value="1"/>
</dbReference>
<dbReference type="Pfam" id="PF07291">
    <property type="entry name" value="MauE"/>
    <property type="match status" value="1"/>
</dbReference>
<evidence type="ECO:0000256" key="3">
    <source>
        <dbReference type="ARBA" id="ARBA00004856"/>
    </source>
</evidence>
<dbReference type="KEGG" id="psym:J1N51_03185"/>
<dbReference type="PROSITE" id="PS51354">
    <property type="entry name" value="GLUTAREDOXIN_2"/>
    <property type="match status" value="1"/>
</dbReference>
<protein>
    <recommendedName>
        <fullName evidence="4">Methylamine utilization protein MauE</fullName>
    </recommendedName>
</protein>
<dbReference type="RefSeq" id="WP_208833298.1">
    <property type="nucleotide sequence ID" value="NZ_CP072110.1"/>
</dbReference>
<evidence type="ECO:0000256" key="7">
    <source>
        <dbReference type="ARBA" id="ARBA00023136"/>
    </source>
</evidence>
<dbReference type="InterPro" id="IPR002109">
    <property type="entry name" value="Glutaredoxin"/>
</dbReference>
<dbReference type="Gene3D" id="3.40.30.10">
    <property type="entry name" value="Glutaredoxin"/>
    <property type="match status" value="1"/>
</dbReference>
<evidence type="ECO:0000313" key="12">
    <source>
        <dbReference type="Proteomes" id="UP000682739"/>
    </source>
</evidence>
<evidence type="ECO:0000256" key="1">
    <source>
        <dbReference type="ARBA" id="ARBA00003475"/>
    </source>
</evidence>
<dbReference type="GO" id="GO:0016020">
    <property type="term" value="C:membrane"/>
    <property type="evidence" value="ECO:0007669"/>
    <property type="project" value="UniProtKB-SubCell"/>
</dbReference>
<evidence type="ECO:0000256" key="2">
    <source>
        <dbReference type="ARBA" id="ARBA00004141"/>
    </source>
</evidence>
<accession>A0A975HJI5</accession>
<sequence>MMKKAILYRMVTDKHICPYGIRTKDLLKSEGYEVEDKHLTSREQTDEFKAEHDVKTTPQTFIEGKRIGGYEDVCRFLGKEVKDRSKKTYRPVLALFAVAAVLALVTQFEAVFAFDGYTLFMTFVGYAMVLLAAQKLQDVFAFANSFMTYDLLALRQPKYANFYPYLEAFVGIGMLAALPIFIIAPVSIVIGTIGAVSVIKAVYIDRRELSCACVGGNSNVPLGFVSLTENVVMVLAGVLMFSHWF</sequence>
<evidence type="ECO:0000256" key="5">
    <source>
        <dbReference type="ARBA" id="ARBA00022692"/>
    </source>
</evidence>
<proteinExistence type="predicted"/>
<dbReference type="GO" id="GO:0030416">
    <property type="term" value="P:methylamine metabolic process"/>
    <property type="evidence" value="ECO:0007669"/>
    <property type="project" value="InterPro"/>
</dbReference>
<comment type="pathway">
    <text evidence="3">One-carbon metabolism; methylamine degradation.</text>
</comment>
<feature type="transmembrane region" description="Helical" evidence="8">
    <location>
        <begin position="220"/>
        <end position="244"/>
    </location>
</feature>
<feature type="domain" description="Glutaredoxin" evidence="9">
    <location>
        <begin position="11"/>
        <end position="67"/>
    </location>
</feature>
<reference evidence="11" key="1">
    <citation type="submission" date="2021-03" db="EMBL/GenBank/DDBJ databases">
        <title>Description of Psychrosphaera ytuae sp. nov. isolated from deep sea sediment of South China Sea.</title>
        <authorList>
            <person name="Zhang J."/>
            <person name="Xu X.-D."/>
        </authorList>
    </citation>
    <scope>NUCLEOTIDE SEQUENCE</scope>
    <source>
        <strain evidence="11">MTZ26</strain>
    </source>
</reference>
<dbReference type="Proteomes" id="UP000682739">
    <property type="component" value="Chromosome"/>
</dbReference>
<evidence type="ECO:0000256" key="6">
    <source>
        <dbReference type="ARBA" id="ARBA00022989"/>
    </source>
</evidence>
<evidence type="ECO:0000259" key="9">
    <source>
        <dbReference type="Pfam" id="PF00462"/>
    </source>
</evidence>
<dbReference type="EMBL" id="CP072110">
    <property type="protein sequence ID" value="QTH65263.1"/>
    <property type="molecule type" value="Genomic_DNA"/>
</dbReference>
<dbReference type="AlphaFoldDB" id="A0A975HJI5"/>
<feature type="transmembrane region" description="Helical" evidence="8">
    <location>
        <begin position="89"/>
        <end position="108"/>
    </location>
</feature>
<dbReference type="InterPro" id="IPR009908">
    <property type="entry name" value="Methylamine_util_MauE"/>
</dbReference>
<evidence type="ECO:0000313" key="11">
    <source>
        <dbReference type="EMBL" id="QTH65263.1"/>
    </source>
</evidence>
<keyword evidence="5 8" id="KW-0812">Transmembrane</keyword>
<comment type="subcellular location">
    <subcellularLocation>
        <location evidence="2">Membrane</location>
        <topology evidence="2">Multi-pass membrane protein</topology>
    </subcellularLocation>
</comment>
<comment type="function">
    <text evidence="1">May be specifically involved in the processing, transport, and/or maturation of the MADH beta-subunit.</text>
</comment>
<feature type="domain" description="Methylamine utilisation protein MauE" evidence="10">
    <location>
        <begin position="122"/>
        <end position="240"/>
    </location>
</feature>
<evidence type="ECO:0000256" key="8">
    <source>
        <dbReference type="SAM" id="Phobius"/>
    </source>
</evidence>
<keyword evidence="6 8" id="KW-1133">Transmembrane helix</keyword>